<dbReference type="EMBL" id="BLXT01006999">
    <property type="protein sequence ID" value="GFO35506.1"/>
    <property type="molecule type" value="Genomic_DNA"/>
</dbReference>
<sequence length="96" mass="11514">MIKNCLVAAKRHYRPSPGFRALEQLMVLHLVLYLWKVSLQIGGSTPYMNFMEKLIEVWRLYSQTTFVEKLITDWRLYTLHKLYGETHYRLEALHLT</sequence>
<comment type="caution">
    <text evidence="1">The sequence shown here is derived from an EMBL/GenBank/DDBJ whole genome shotgun (WGS) entry which is preliminary data.</text>
</comment>
<gene>
    <name evidence="1" type="ORF">PoB_006201100</name>
</gene>
<proteinExistence type="predicted"/>
<evidence type="ECO:0000313" key="1">
    <source>
        <dbReference type="EMBL" id="GFO35506.1"/>
    </source>
</evidence>
<dbReference type="AlphaFoldDB" id="A0AAV4CUZ6"/>
<reference evidence="1 2" key="1">
    <citation type="journal article" date="2021" name="Elife">
        <title>Chloroplast acquisition without the gene transfer in kleptoplastic sea slugs, Plakobranchus ocellatus.</title>
        <authorList>
            <person name="Maeda T."/>
            <person name="Takahashi S."/>
            <person name="Yoshida T."/>
            <person name="Shimamura S."/>
            <person name="Takaki Y."/>
            <person name="Nagai Y."/>
            <person name="Toyoda A."/>
            <person name="Suzuki Y."/>
            <person name="Arimoto A."/>
            <person name="Ishii H."/>
            <person name="Satoh N."/>
            <person name="Nishiyama T."/>
            <person name="Hasebe M."/>
            <person name="Maruyama T."/>
            <person name="Minagawa J."/>
            <person name="Obokata J."/>
            <person name="Shigenobu S."/>
        </authorList>
    </citation>
    <scope>NUCLEOTIDE SEQUENCE [LARGE SCALE GENOMIC DNA]</scope>
</reference>
<keyword evidence="2" id="KW-1185">Reference proteome</keyword>
<accession>A0AAV4CUZ6</accession>
<name>A0AAV4CUZ6_9GAST</name>
<evidence type="ECO:0000313" key="2">
    <source>
        <dbReference type="Proteomes" id="UP000735302"/>
    </source>
</evidence>
<organism evidence="1 2">
    <name type="scientific">Plakobranchus ocellatus</name>
    <dbReference type="NCBI Taxonomy" id="259542"/>
    <lineage>
        <taxon>Eukaryota</taxon>
        <taxon>Metazoa</taxon>
        <taxon>Spiralia</taxon>
        <taxon>Lophotrochozoa</taxon>
        <taxon>Mollusca</taxon>
        <taxon>Gastropoda</taxon>
        <taxon>Heterobranchia</taxon>
        <taxon>Euthyneura</taxon>
        <taxon>Panpulmonata</taxon>
        <taxon>Sacoglossa</taxon>
        <taxon>Placobranchoidea</taxon>
        <taxon>Plakobranchidae</taxon>
        <taxon>Plakobranchus</taxon>
    </lineage>
</organism>
<protein>
    <submittedName>
        <fullName evidence="1">Uncharacterized protein</fullName>
    </submittedName>
</protein>
<dbReference type="Proteomes" id="UP000735302">
    <property type="component" value="Unassembled WGS sequence"/>
</dbReference>